<evidence type="ECO:0000256" key="2">
    <source>
        <dbReference type="ARBA" id="ARBA00004689"/>
    </source>
</evidence>
<dbReference type="SUPFAM" id="SSF51569">
    <property type="entry name" value="Aldolase"/>
    <property type="match status" value="1"/>
</dbReference>
<dbReference type="EMBL" id="RJUK01000001">
    <property type="protein sequence ID" value="ROQ21855.1"/>
    <property type="molecule type" value="Genomic_DNA"/>
</dbReference>
<dbReference type="GO" id="GO:0005737">
    <property type="term" value="C:cytoplasm"/>
    <property type="evidence" value="ECO:0007669"/>
    <property type="project" value="UniProtKB-SubCell"/>
</dbReference>
<keyword evidence="10" id="KW-0963">Cytoplasm</keyword>
<comment type="subcellular location">
    <subcellularLocation>
        <location evidence="10">Cytoplasm</location>
    </subcellularLocation>
</comment>
<evidence type="ECO:0000259" key="11">
    <source>
        <dbReference type="PROSITE" id="PS50991"/>
    </source>
</evidence>
<keyword evidence="9 10" id="KW-0100">Branched-chain amino acid biosynthesis</keyword>
<evidence type="ECO:0000256" key="3">
    <source>
        <dbReference type="ARBA" id="ARBA00009767"/>
    </source>
</evidence>
<dbReference type="SUPFAM" id="SSF110921">
    <property type="entry name" value="2-isopropylmalate synthase LeuA, allosteric (dimerisation) domain"/>
    <property type="match status" value="1"/>
</dbReference>
<dbReference type="InterPro" id="IPR013785">
    <property type="entry name" value="Aldolase_TIM"/>
</dbReference>
<comment type="pathway">
    <text evidence="2 10">Amino-acid biosynthesis; L-leucine biosynthesis; L-leucine from 3-methyl-2-oxobutanoate: step 1/4.</text>
</comment>
<dbReference type="HAMAP" id="MF_00572">
    <property type="entry name" value="LeuA_type2"/>
    <property type="match status" value="1"/>
</dbReference>
<dbReference type="InterPro" id="IPR005668">
    <property type="entry name" value="IPM_Synthase"/>
</dbReference>
<name>A0A3N1P068_9GAMM</name>
<feature type="binding site" evidence="10">
    <location>
        <position position="246"/>
    </location>
    <ligand>
        <name>Mg(2+)</name>
        <dbReference type="ChEBI" id="CHEBI:18420"/>
    </ligand>
</feature>
<dbReference type="GO" id="GO:0003852">
    <property type="term" value="F:2-isopropylmalate synthase activity"/>
    <property type="evidence" value="ECO:0007669"/>
    <property type="project" value="UniProtKB-UniRule"/>
</dbReference>
<dbReference type="PROSITE" id="PS00815">
    <property type="entry name" value="AIPM_HOMOCIT_SYNTH_1"/>
    <property type="match status" value="1"/>
</dbReference>
<dbReference type="Gene3D" id="3.30.160.270">
    <property type="match status" value="1"/>
</dbReference>
<dbReference type="OrthoDB" id="9803573at2"/>
<dbReference type="SMART" id="SM00917">
    <property type="entry name" value="LeuA_dimer"/>
    <property type="match status" value="1"/>
</dbReference>
<evidence type="ECO:0000256" key="6">
    <source>
        <dbReference type="ARBA" id="ARBA00022605"/>
    </source>
</evidence>
<dbReference type="InterPro" id="IPR013709">
    <property type="entry name" value="2-isopropylmalate_synth_dimer"/>
</dbReference>
<dbReference type="GO" id="GO:0000287">
    <property type="term" value="F:magnesium ion binding"/>
    <property type="evidence" value="ECO:0007669"/>
    <property type="project" value="UniProtKB-UniRule"/>
</dbReference>
<dbReference type="SUPFAM" id="SSF89000">
    <property type="entry name" value="post-HMGL domain-like"/>
    <property type="match status" value="1"/>
</dbReference>
<dbReference type="NCBIfam" id="TIGR00970">
    <property type="entry name" value="leuA_yeast"/>
    <property type="match status" value="1"/>
</dbReference>
<comment type="caution">
    <text evidence="12">The sequence shown here is derived from an EMBL/GenBank/DDBJ whole genome shotgun (WGS) entry which is preliminary data.</text>
</comment>
<dbReference type="InterPro" id="IPR054692">
    <property type="entry name" value="LeuA-like_post-cat"/>
</dbReference>
<proteinExistence type="inferred from homology"/>
<evidence type="ECO:0000313" key="13">
    <source>
        <dbReference type="Proteomes" id="UP000273643"/>
    </source>
</evidence>
<dbReference type="GO" id="GO:0003985">
    <property type="term" value="F:acetyl-CoA C-acetyltransferase activity"/>
    <property type="evidence" value="ECO:0007669"/>
    <property type="project" value="UniProtKB-UniRule"/>
</dbReference>
<feature type="binding site" evidence="10">
    <location>
        <position position="280"/>
    </location>
    <ligand>
        <name>Mg(2+)</name>
        <dbReference type="ChEBI" id="CHEBI:18420"/>
    </ligand>
</feature>
<evidence type="ECO:0000256" key="10">
    <source>
        <dbReference type="HAMAP-Rule" id="MF_00572"/>
    </source>
</evidence>
<dbReference type="Proteomes" id="UP000273643">
    <property type="component" value="Unassembled WGS sequence"/>
</dbReference>
<dbReference type="InterPro" id="IPR039371">
    <property type="entry name" value="LeuA_N_DRE-TIM"/>
</dbReference>
<feature type="binding site" evidence="10">
    <location>
        <position position="244"/>
    </location>
    <ligand>
        <name>Mg(2+)</name>
        <dbReference type="ChEBI" id="CHEBI:18420"/>
    </ligand>
</feature>
<comment type="subunit">
    <text evidence="10">Homodimer.</text>
</comment>
<keyword evidence="13" id="KW-1185">Reference proteome</keyword>
<organism evidence="12 13">
    <name type="scientific">Marinimicrobium koreense</name>
    <dbReference type="NCBI Taxonomy" id="306545"/>
    <lineage>
        <taxon>Bacteria</taxon>
        <taxon>Pseudomonadati</taxon>
        <taxon>Pseudomonadota</taxon>
        <taxon>Gammaproteobacteria</taxon>
        <taxon>Cellvibrionales</taxon>
        <taxon>Cellvibrionaceae</taxon>
        <taxon>Marinimicrobium</taxon>
    </lineage>
</organism>
<evidence type="ECO:0000256" key="5">
    <source>
        <dbReference type="ARBA" id="ARBA00022430"/>
    </source>
</evidence>
<dbReference type="UniPathway" id="UPA00048">
    <property type="reaction ID" value="UER00070"/>
</dbReference>
<evidence type="ECO:0000256" key="9">
    <source>
        <dbReference type="ARBA" id="ARBA00023304"/>
    </source>
</evidence>
<keyword evidence="8 10" id="KW-0479">Metal-binding</keyword>
<dbReference type="PANTHER" id="PTHR46911">
    <property type="match status" value="1"/>
</dbReference>
<dbReference type="PROSITE" id="PS00816">
    <property type="entry name" value="AIPM_HOMOCIT_SYNTH_2"/>
    <property type="match status" value="1"/>
</dbReference>
<dbReference type="Gene3D" id="3.20.20.70">
    <property type="entry name" value="Aldolase class I"/>
    <property type="match status" value="1"/>
</dbReference>
<gene>
    <name evidence="10" type="primary">leuA</name>
    <name evidence="12" type="ORF">EDC38_2483</name>
</gene>
<dbReference type="PANTHER" id="PTHR46911:SF1">
    <property type="entry name" value="2-ISOPROPYLMALATE SYNTHASE"/>
    <property type="match status" value="1"/>
</dbReference>
<dbReference type="InterPro" id="IPR000891">
    <property type="entry name" value="PYR_CT"/>
</dbReference>
<comment type="function">
    <text evidence="10">Catalyzes the condensation of the acetyl group of acetyl-CoA with 3-methyl-2-oxobutanoate (2-ketoisovalerate) to form 3-carboxy-3-hydroxy-4-methylpentanoate (2-isopropylmalate).</text>
</comment>
<sequence length="555" mass="61244">MIANPAKKYRRFEPIQLPDRQWPNKVIDQAPIWMSTDLRDGNQALIDPMNVDTKLRLFKALVSIGFKEIEVGFPSASDTDFNFVRRLIEEDHIPDDVTVEVLTQARQDLIARTVESLKGARRAIVHMYNPVAPAFRRIVYKTDKAGVKEIAERGTRWVKELTEAQPGTEWVYQYSPEVFSSTEVEFAKEVCDAVSAIWQPTPERKMIFNLPATVEMSTPNTYADQIEWMHRNLNNRESIILSVHPHNDRGTAVAAAELAVMAGADRVEGCLFGNGERTGNVDLVTLAMNLYSQGIHPGLDFTDIDQIRQLAEECTQLPVHPRHPYAGELVFTAFSGSHQDAIKKGFAVQDPEGYWEVPYLPIDPADLNRSYDAVVRVNSQSGKGGVSFLLQQQAGYELPRRLQIEFSGVVQKVSDTSGKEVASGDIYKLFDQEYLQVNAPYVYTSSRVSDGEDGVVNTLILGKFQGQEVELTGTGNGPIDAAAKALGEHAGQTITVVDYHEHGLGAGSDVAAVCYVEVKVGDHKPVFGVGQDKNIVAAAIKALINGVNRDLGMSA</sequence>
<feature type="region of interest" description="Regulatory domain" evidence="10">
    <location>
        <begin position="437"/>
        <end position="555"/>
    </location>
</feature>
<comment type="cofactor">
    <cofactor evidence="10">
        <name>Mg(2+)</name>
        <dbReference type="ChEBI" id="CHEBI:18420"/>
    </cofactor>
</comment>
<keyword evidence="6 10" id="KW-0028">Amino-acid biosynthesis</keyword>
<dbReference type="CDD" id="cd07942">
    <property type="entry name" value="DRE_TIM_LeuA"/>
    <property type="match status" value="1"/>
</dbReference>
<dbReference type="PROSITE" id="PS50991">
    <property type="entry name" value="PYR_CT"/>
    <property type="match status" value="1"/>
</dbReference>
<evidence type="ECO:0000256" key="4">
    <source>
        <dbReference type="ARBA" id="ARBA00012973"/>
    </source>
</evidence>
<comment type="catalytic activity">
    <reaction evidence="1 10">
        <text>3-methyl-2-oxobutanoate + acetyl-CoA + H2O = (2S)-2-isopropylmalate + CoA + H(+)</text>
        <dbReference type="Rhea" id="RHEA:21524"/>
        <dbReference type="ChEBI" id="CHEBI:1178"/>
        <dbReference type="ChEBI" id="CHEBI:11851"/>
        <dbReference type="ChEBI" id="CHEBI:15377"/>
        <dbReference type="ChEBI" id="CHEBI:15378"/>
        <dbReference type="ChEBI" id="CHEBI:57287"/>
        <dbReference type="ChEBI" id="CHEBI:57288"/>
        <dbReference type="EC" id="2.3.3.13"/>
    </reaction>
</comment>
<dbReference type="Pfam" id="PF00682">
    <property type="entry name" value="HMGL-like"/>
    <property type="match status" value="1"/>
</dbReference>
<protein>
    <recommendedName>
        <fullName evidence="4 10">2-isopropylmalate synthase</fullName>
        <ecNumber evidence="4 10">2.3.3.13</ecNumber>
    </recommendedName>
    <alternativeName>
        <fullName evidence="10">Alpha-IPM synthase</fullName>
    </alternativeName>
    <alternativeName>
        <fullName evidence="10">Alpha-isopropylmalate synthase</fullName>
    </alternativeName>
</protein>
<dbReference type="Pfam" id="PF22615">
    <property type="entry name" value="IPMS_D2"/>
    <property type="match status" value="1"/>
</dbReference>
<keyword evidence="10" id="KW-0460">Magnesium</keyword>
<comment type="similarity">
    <text evidence="3 10">Belongs to the alpha-IPM synthase/homocitrate synthase family. LeuA type 2 subfamily.</text>
</comment>
<reference evidence="12 13" key="1">
    <citation type="submission" date="2018-11" db="EMBL/GenBank/DDBJ databases">
        <title>Genomic Encyclopedia of Type Strains, Phase IV (KMG-IV): sequencing the most valuable type-strain genomes for metagenomic binning, comparative biology and taxonomic classification.</title>
        <authorList>
            <person name="Goeker M."/>
        </authorList>
    </citation>
    <scope>NUCLEOTIDE SEQUENCE [LARGE SCALE GENOMIC DNA]</scope>
    <source>
        <strain evidence="12 13">DSM 16974</strain>
    </source>
</reference>
<dbReference type="InterPro" id="IPR002034">
    <property type="entry name" value="AIPM/Hcit_synth_CS"/>
</dbReference>
<evidence type="ECO:0000256" key="1">
    <source>
        <dbReference type="ARBA" id="ARBA00000064"/>
    </source>
</evidence>
<dbReference type="EC" id="2.3.3.13" evidence="4 10"/>
<dbReference type="Pfam" id="PF08502">
    <property type="entry name" value="LeuA_dimer"/>
    <property type="match status" value="1"/>
</dbReference>
<dbReference type="GO" id="GO:0009098">
    <property type="term" value="P:L-leucine biosynthetic process"/>
    <property type="evidence" value="ECO:0007669"/>
    <property type="project" value="UniProtKB-UniRule"/>
</dbReference>
<dbReference type="RefSeq" id="WP_123638772.1">
    <property type="nucleotide sequence ID" value="NZ_RJUK01000001.1"/>
</dbReference>
<keyword evidence="7 10" id="KW-0808">Transferase</keyword>
<feature type="domain" description="Pyruvate carboxyltransferase" evidence="11">
    <location>
        <begin position="31"/>
        <end position="305"/>
    </location>
</feature>
<dbReference type="FunFam" id="3.20.20.70:FF:000045">
    <property type="entry name" value="2-isopropylmalate synthase"/>
    <property type="match status" value="1"/>
</dbReference>
<feature type="binding site" evidence="10">
    <location>
        <position position="40"/>
    </location>
    <ligand>
        <name>Mg(2+)</name>
        <dbReference type="ChEBI" id="CHEBI:18420"/>
    </ligand>
</feature>
<dbReference type="NCBIfam" id="NF002991">
    <property type="entry name" value="PRK03739.1"/>
    <property type="match status" value="1"/>
</dbReference>
<dbReference type="AlphaFoldDB" id="A0A3N1P068"/>
<evidence type="ECO:0000256" key="8">
    <source>
        <dbReference type="ARBA" id="ARBA00022723"/>
    </source>
</evidence>
<keyword evidence="5 10" id="KW-0432">Leucine biosynthesis</keyword>
<accession>A0A3N1P068</accession>
<evidence type="ECO:0000256" key="7">
    <source>
        <dbReference type="ARBA" id="ARBA00022679"/>
    </source>
</evidence>
<evidence type="ECO:0000313" key="12">
    <source>
        <dbReference type="EMBL" id="ROQ21855.1"/>
    </source>
</evidence>
<dbReference type="InterPro" id="IPR036230">
    <property type="entry name" value="LeuA_allosteric_dom_sf"/>
</dbReference>